<dbReference type="PANTHER" id="PTHR30603:SF67">
    <property type="entry name" value="RNA POLYMERASE SIGMA FACTOR RPOS"/>
    <property type="match status" value="1"/>
</dbReference>
<dbReference type="Proteomes" id="UP000199013">
    <property type="component" value="Unassembled WGS sequence"/>
</dbReference>
<evidence type="ECO:0000313" key="3">
    <source>
        <dbReference type="Proteomes" id="UP000199013"/>
    </source>
</evidence>
<dbReference type="InterPro" id="IPR036388">
    <property type="entry name" value="WH-like_DNA-bd_sf"/>
</dbReference>
<dbReference type="AlphaFoldDB" id="A0A1C3P3Q4"/>
<dbReference type="EMBL" id="FLUV01001746">
    <property type="protein sequence ID" value="SBW24441.1"/>
    <property type="molecule type" value="Genomic_DNA"/>
</dbReference>
<dbReference type="Gene3D" id="1.10.10.10">
    <property type="entry name" value="Winged helix-like DNA-binding domain superfamily/Winged helix DNA-binding domain"/>
    <property type="match status" value="1"/>
</dbReference>
<evidence type="ECO:0000259" key="1">
    <source>
        <dbReference type="PROSITE" id="PS00716"/>
    </source>
</evidence>
<dbReference type="GO" id="GO:0003700">
    <property type="term" value="F:DNA-binding transcription factor activity"/>
    <property type="evidence" value="ECO:0007669"/>
    <property type="project" value="InterPro"/>
</dbReference>
<dbReference type="PANTHER" id="PTHR30603">
    <property type="entry name" value="RNA POLYMERASE SIGMA FACTOR RPO"/>
    <property type="match status" value="1"/>
</dbReference>
<proteinExistence type="predicted"/>
<dbReference type="GO" id="GO:0006352">
    <property type="term" value="P:DNA-templated transcription initiation"/>
    <property type="evidence" value="ECO:0007669"/>
    <property type="project" value="InterPro"/>
</dbReference>
<sequence>MRPFRGLDELLGDEGDLHLSDVLARDEDRDGRTDPAEIVAHTMLRRDITHTLTTLLPERAVRIVERRFGLGTGDEETLEDIGADYGVTRERIRQIQAKSLKTLRESEDAEALRSYLVDDSKTGWSGGSVEGKA</sequence>
<reference evidence="3" key="1">
    <citation type="submission" date="2016-02" db="EMBL/GenBank/DDBJ databases">
        <authorList>
            <person name="Wibberg D."/>
        </authorList>
    </citation>
    <scope>NUCLEOTIDE SEQUENCE [LARGE SCALE GENOMIC DNA]</scope>
</reference>
<evidence type="ECO:0000313" key="2">
    <source>
        <dbReference type="EMBL" id="SBW24441.1"/>
    </source>
</evidence>
<dbReference type="PROSITE" id="PS00716">
    <property type="entry name" value="SIGMA70_2"/>
    <property type="match status" value="1"/>
</dbReference>
<dbReference type="InterPro" id="IPR050239">
    <property type="entry name" value="Sigma-70_RNA_pol_init_factors"/>
</dbReference>
<organism evidence="2 3">
    <name type="scientific">Candidatus Protofrankia californiensis</name>
    <dbReference type="NCBI Taxonomy" id="1839754"/>
    <lineage>
        <taxon>Bacteria</taxon>
        <taxon>Bacillati</taxon>
        <taxon>Actinomycetota</taxon>
        <taxon>Actinomycetes</taxon>
        <taxon>Frankiales</taxon>
        <taxon>Frankiaceae</taxon>
        <taxon>Protofrankia</taxon>
    </lineage>
</organism>
<accession>A0A1C3P3Q4</accession>
<dbReference type="Pfam" id="PF04545">
    <property type="entry name" value="Sigma70_r4"/>
    <property type="match status" value="1"/>
</dbReference>
<gene>
    <name evidence="2" type="ORF">FDG2_4160</name>
</gene>
<dbReference type="PRINTS" id="PR00046">
    <property type="entry name" value="SIGMA70FCT"/>
</dbReference>
<keyword evidence="3" id="KW-1185">Reference proteome</keyword>
<dbReference type="InterPro" id="IPR000943">
    <property type="entry name" value="RNA_pol_sigma70"/>
</dbReference>
<dbReference type="SUPFAM" id="SSF88659">
    <property type="entry name" value="Sigma3 and sigma4 domains of RNA polymerase sigma factors"/>
    <property type="match status" value="1"/>
</dbReference>
<dbReference type="InterPro" id="IPR013324">
    <property type="entry name" value="RNA_pol_sigma_r3/r4-like"/>
</dbReference>
<dbReference type="InterPro" id="IPR007630">
    <property type="entry name" value="RNA_pol_sigma70_r4"/>
</dbReference>
<name>A0A1C3P3Q4_9ACTN</name>
<protein>
    <recommendedName>
        <fullName evidence="1">RNA polymerase sigma-70 domain-containing protein</fullName>
    </recommendedName>
</protein>
<feature type="domain" description="RNA polymerase sigma-70" evidence="1">
    <location>
        <begin position="77"/>
        <end position="103"/>
    </location>
</feature>